<dbReference type="EMBL" id="MN035946">
    <property type="protein sequence ID" value="QDH91008.1"/>
    <property type="molecule type" value="Genomic_RNA"/>
</dbReference>
<sequence length="446" mass="49493">MDPFWTSHGETTKSRRITFETGTSVSRFRDFNSGTVYQTTSQPWSIVGSQTTVSQPTQFGFYRKVLREWNISKDLRRKILSLDLGGHFMTTRNRYDNNLDNTGYYRPFLGGLGSDYMGPIFPTGGNGANVNTYWPTVNPQDLSILVAAGTHAIAKTVPNNPIANLAQFLGELREGLPSMVGKSVIQQARKSGIKGALRGSGDEWLNLQFGIKPFLSDIGKMREATEKADELISEFLAGAGKPVFRRYDYFPVQSEEVILRDVTSGYPAMQSNIYYGPGGSSGNSQGRRTVTRRRFLRMWFEGVYEYKVPLQSQDMYAKIKSHIDLADKLGGVEITPAVLWELLPWSWASDWFLDVGDVMSNLSSFSKDGLVMNRGYLMSHEVIEDTWVLEGLVAGGRALGPLIQIFTSEVKTRIKATPYGFGINPGTLSPGQLSIIGALGLTRGLK</sequence>
<organism evidence="1">
    <name type="scientific">Leviviridae sp</name>
    <dbReference type="NCBI Taxonomy" id="2027243"/>
    <lineage>
        <taxon>Viruses</taxon>
        <taxon>Riboviria</taxon>
        <taxon>Orthornavirae</taxon>
        <taxon>Lenarviricota</taxon>
        <taxon>Leviviricetes</taxon>
        <taxon>Norzivirales</taxon>
        <taxon>Fiersviridae</taxon>
    </lineage>
</organism>
<gene>
    <name evidence="1" type="ORF">H1Rhizo25582_000001</name>
</gene>
<name>A0A514DBL2_9VIRU</name>
<accession>A0A514DBL2</accession>
<evidence type="ECO:0008006" key="2">
    <source>
        <dbReference type="Google" id="ProtNLM"/>
    </source>
</evidence>
<protein>
    <recommendedName>
        <fullName evidence="2">Maturation</fullName>
    </recommendedName>
</protein>
<proteinExistence type="predicted"/>
<evidence type="ECO:0000313" key="1">
    <source>
        <dbReference type="EMBL" id="QDH91008.1"/>
    </source>
</evidence>
<reference evidence="1" key="1">
    <citation type="submission" date="2019-05" db="EMBL/GenBank/DDBJ databases">
        <title>Metatranscriptomic reconstruction reveals RNA viruses with the potential to shape carbon cycling in soil.</title>
        <authorList>
            <person name="Starr E.P."/>
            <person name="Nuccio E."/>
            <person name="Pett-Ridge J."/>
            <person name="Banfield J.F."/>
            <person name="Firestone M.K."/>
        </authorList>
    </citation>
    <scope>NUCLEOTIDE SEQUENCE</scope>
    <source>
        <strain evidence="1">H1_Rhizo_25_scaffold_582</strain>
    </source>
</reference>